<keyword evidence="2" id="KW-1185">Reference proteome</keyword>
<comment type="caution">
    <text evidence="1">The sequence shown here is derived from an EMBL/GenBank/DDBJ whole genome shotgun (WGS) entry which is preliminary data.</text>
</comment>
<organism evidence="1 2">
    <name type="scientific">Populus deltoides</name>
    <name type="common">Eastern poplar</name>
    <name type="synonym">Eastern cottonwood</name>
    <dbReference type="NCBI Taxonomy" id="3696"/>
    <lineage>
        <taxon>Eukaryota</taxon>
        <taxon>Viridiplantae</taxon>
        <taxon>Streptophyta</taxon>
        <taxon>Embryophyta</taxon>
        <taxon>Tracheophyta</taxon>
        <taxon>Spermatophyta</taxon>
        <taxon>Magnoliopsida</taxon>
        <taxon>eudicotyledons</taxon>
        <taxon>Gunneridae</taxon>
        <taxon>Pentapetalae</taxon>
        <taxon>rosids</taxon>
        <taxon>fabids</taxon>
        <taxon>Malpighiales</taxon>
        <taxon>Salicaceae</taxon>
        <taxon>Saliceae</taxon>
        <taxon>Populus</taxon>
    </lineage>
</organism>
<sequence length="140" mass="16196">MMLSELISARDARTKWILKINETIPWSGLGINKEGRPCSSHVFHSCGKEHRPRKTRYFAKSKFPVHKIPDRRRLPKSNFHGDRVVVKKGRHPATLDQKLAAFRTFRQSRSHSSFDDRKTNTVSNGIGDLCPNNNCRFPRQ</sequence>
<evidence type="ECO:0000313" key="1">
    <source>
        <dbReference type="EMBL" id="KAH8522472.1"/>
    </source>
</evidence>
<name>A0A8T3A117_POPDE</name>
<proteinExistence type="predicted"/>
<evidence type="ECO:0000313" key="2">
    <source>
        <dbReference type="Proteomes" id="UP000807159"/>
    </source>
</evidence>
<dbReference type="EMBL" id="JACEGQ020000001">
    <property type="protein sequence ID" value="KAH8522472.1"/>
    <property type="molecule type" value="Genomic_DNA"/>
</dbReference>
<accession>A0A8T3A117</accession>
<protein>
    <submittedName>
        <fullName evidence="1">Uncharacterized protein</fullName>
    </submittedName>
</protein>
<dbReference type="AlphaFoldDB" id="A0A8T3A117"/>
<gene>
    <name evidence="1" type="ORF">H0E87_003204</name>
</gene>
<reference evidence="1" key="1">
    <citation type="journal article" date="2021" name="J. Hered.">
        <title>Genome Assembly of Salicaceae Populus deltoides (Eastern Cottonwood) I-69 Based on Nanopore Sequencing and Hi-C Technologies.</title>
        <authorList>
            <person name="Bai S."/>
            <person name="Wu H."/>
            <person name="Zhang J."/>
            <person name="Pan Z."/>
            <person name="Zhao W."/>
            <person name="Li Z."/>
            <person name="Tong C."/>
        </authorList>
    </citation>
    <scope>NUCLEOTIDE SEQUENCE</scope>
    <source>
        <tissue evidence="1">Leaf</tissue>
    </source>
</reference>
<dbReference type="Proteomes" id="UP000807159">
    <property type="component" value="Chromosome 1"/>
</dbReference>